<dbReference type="Proteomes" id="UP000256919">
    <property type="component" value="Unassembled WGS sequence"/>
</dbReference>
<evidence type="ECO:0000313" key="2">
    <source>
        <dbReference type="Proteomes" id="UP000256919"/>
    </source>
</evidence>
<keyword evidence="2" id="KW-1185">Reference proteome</keyword>
<reference evidence="1 2" key="1">
    <citation type="submission" date="2018-07" db="EMBL/GenBank/DDBJ databases">
        <title>Genomic Encyclopedia of Type Strains, Phase III (KMG-III): the genomes of soil and plant-associated and newly described type strains.</title>
        <authorList>
            <person name="Whitman W."/>
        </authorList>
    </citation>
    <scope>NUCLEOTIDE SEQUENCE [LARGE SCALE GENOMIC DNA]</scope>
    <source>
        <strain evidence="1 2">CECT 7948</strain>
    </source>
</reference>
<organism evidence="1 2">
    <name type="scientific">Winogradskyella pacifica</name>
    <dbReference type="NCBI Taxonomy" id="664642"/>
    <lineage>
        <taxon>Bacteria</taxon>
        <taxon>Pseudomonadati</taxon>
        <taxon>Bacteroidota</taxon>
        <taxon>Flavobacteriia</taxon>
        <taxon>Flavobacteriales</taxon>
        <taxon>Flavobacteriaceae</taxon>
        <taxon>Winogradskyella</taxon>
    </lineage>
</organism>
<gene>
    <name evidence="1" type="ORF">DFQ09_11063</name>
</gene>
<evidence type="ECO:0000313" key="1">
    <source>
        <dbReference type="EMBL" id="REE07869.1"/>
    </source>
</evidence>
<comment type="caution">
    <text evidence="1">The sequence shown here is derived from an EMBL/GenBank/DDBJ whole genome shotgun (WGS) entry which is preliminary data.</text>
</comment>
<proteinExistence type="predicted"/>
<sequence length="51" mass="5625">MTEEQGNRIIELLESMNSHLDSISSNTNPAYDASDICNRLDDVITAIENNG</sequence>
<accession>A0A3D9LKF4</accession>
<name>A0A3D9LKF4_9FLAO</name>
<dbReference type="AlphaFoldDB" id="A0A3D9LKF4"/>
<dbReference type="EMBL" id="QREI01000010">
    <property type="protein sequence ID" value="REE07869.1"/>
    <property type="molecule type" value="Genomic_DNA"/>
</dbReference>
<protein>
    <submittedName>
        <fullName evidence="1">Uncharacterized protein</fullName>
    </submittedName>
</protein>